<organism evidence="2 3">
    <name type="scientific">Chara braunii</name>
    <name type="common">Braun's stonewort</name>
    <dbReference type="NCBI Taxonomy" id="69332"/>
    <lineage>
        <taxon>Eukaryota</taxon>
        <taxon>Viridiplantae</taxon>
        <taxon>Streptophyta</taxon>
        <taxon>Charophyceae</taxon>
        <taxon>Charales</taxon>
        <taxon>Characeae</taxon>
        <taxon>Chara</taxon>
    </lineage>
</organism>
<feature type="compositionally biased region" description="Basic and acidic residues" evidence="1">
    <location>
        <begin position="476"/>
        <end position="528"/>
    </location>
</feature>
<feature type="region of interest" description="Disordered" evidence="1">
    <location>
        <begin position="441"/>
        <end position="464"/>
    </location>
</feature>
<name>A0A388LXU0_CHABU</name>
<proteinExistence type="predicted"/>
<protein>
    <submittedName>
        <fullName evidence="2">Uncharacterized protein</fullName>
    </submittedName>
</protein>
<sequence length="942" mass="108397">MEPDTMGPQPTTGEAGEECRTSPDRALRDLKERIRREAPLRWADQTNDGEPDVMGEPVVTEPQNALKTGTSSGRREAMRRRSPEYERRETMTDRHRDDWRESSRDSCWRNRDRDRAPPRRVFDPQTGESHPLPYESKDRYIITHKASEPPIFRGYDITEYLEKWELHASRSQWSEEEIIENFIFNVDPSLGKEVKEARPKDEKWTTYKKNLVELYKLEDNKYSIKDLETMTQDEDESVRAFGMRFQKISDVLMKKGKISEVERCTIFIGHLSKGRQKSILRNLPRDKLDFPEVLKLAIKAEADDYKDLVWRGMRRRDFSLYKEYVTDRYLDFKDYPWSEKNEVVAEEVKEIRDMVRGLTRQVTEIVTTTGVTAYRNKPGGPYSLRWDRRNTDSWRSVEDRNPRTLTDYRARKRERDNEPWRRRDNEIDRDRRTRETYGRARRLDDYSRSPRYEPDRGRGDSRGRWELDQGRWDGYRGDRYERSGRDGHRDDRYARSDRDGYRGGRYEREDRPDDSRGRYDRGDQHDLGDVSMFPSMKENVEARRVKPSKGKEPVRSQSIKITFEGDIATTPIRVAATNSARGSTSKKNDTDYVMAEKDGQRIDGEEVILSPRKRVVKKFSMKSSLDEIDTVEPLRRALRQPMPCSILEYQAASKPAHDELQMITRKTCIPLSEEAQGGPKVEAPTVAVTGMTARADRMATVLLYGMEGVPPDKFNILGSGALETIINDGAILDAVVDNGSEAVIIDEHLAVQVELGLDRSYLFEIETADGRKQQITGVCHKAAIEVQGVRVTLPVFAVKNCSYDLLLGRTWLSHVHAVMIERPDGSQTLSIKKLDGARVMIETVESRDPRNRAALAVGARLSDQIKSLPTSGCAVRFREKKYGPLLTEEEGRIVGVEDLGSRLIVDGNSYPKETDEEFGGVVSVSFLRARPPMGGYPSDTSE</sequence>
<dbReference type="CDD" id="cd00303">
    <property type="entry name" value="retropepsin_like"/>
    <property type="match status" value="1"/>
</dbReference>
<feature type="compositionally biased region" description="Polar residues" evidence="1">
    <location>
        <begin position="61"/>
        <end position="72"/>
    </location>
</feature>
<feature type="region of interest" description="Disordered" evidence="1">
    <location>
        <begin position="476"/>
        <end position="531"/>
    </location>
</feature>
<feature type="compositionally biased region" description="Basic and acidic residues" evidence="1">
    <location>
        <begin position="17"/>
        <end position="39"/>
    </location>
</feature>
<accession>A0A388LXU0</accession>
<keyword evidence="3" id="KW-1185">Reference proteome</keyword>
<evidence type="ECO:0000313" key="3">
    <source>
        <dbReference type="Proteomes" id="UP000265515"/>
    </source>
</evidence>
<dbReference type="InterPro" id="IPR021109">
    <property type="entry name" value="Peptidase_aspartic_dom_sf"/>
</dbReference>
<evidence type="ECO:0000313" key="2">
    <source>
        <dbReference type="EMBL" id="GBG87071.1"/>
    </source>
</evidence>
<evidence type="ECO:0000256" key="1">
    <source>
        <dbReference type="SAM" id="MobiDB-lite"/>
    </source>
</evidence>
<gene>
    <name evidence="2" type="ORF">CBR_g44527</name>
</gene>
<comment type="caution">
    <text evidence="2">The sequence shown here is derived from an EMBL/GenBank/DDBJ whole genome shotgun (WGS) entry which is preliminary data.</text>
</comment>
<reference evidence="2 3" key="1">
    <citation type="journal article" date="2018" name="Cell">
        <title>The Chara Genome: Secondary Complexity and Implications for Plant Terrestrialization.</title>
        <authorList>
            <person name="Nishiyama T."/>
            <person name="Sakayama H."/>
            <person name="Vries J.D."/>
            <person name="Buschmann H."/>
            <person name="Saint-Marcoux D."/>
            <person name="Ullrich K.K."/>
            <person name="Haas F.B."/>
            <person name="Vanderstraeten L."/>
            <person name="Becker D."/>
            <person name="Lang D."/>
            <person name="Vosolsobe S."/>
            <person name="Rombauts S."/>
            <person name="Wilhelmsson P.K.I."/>
            <person name="Janitza P."/>
            <person name="Kern R."/>
            <person name="Heyl A."/>
            <person name="Rumpler F."/>
            <person name="Villalobos L.I.A.C."/>
            <person name="Clay J.M."/>
            <person name="Skokan R."/>
            <person name="Toyoda A."/>
            <person name="Suzuki Y."/>
            <person name="Kagoshima H."/>
            <person name="Schijlen E."/>
            <person name="Tajeshwar N."/>
            <person name="Catarino B."/>
            <person name="Hetherington A.J."/>
            <person name="Saltykova A."/>
            <person name="Bonnot C."/>
            <person name="Breuninger H."/>
            <person name="Symeonidi A."/>
            <person name="Radhakrishnan G.V."/>
            <person name="Van Nieuwerburgh F."/>
            <person name="Deforce D."/>
            <person name="Chang C."/>
            <person name="Karol K.G."/>
            <person name="Hedrich R."/>
            <person name="Ulvskov P."/>
            <person name="Glockner G."/>
            <person name="Delwiche C.F."/>
            <person name="Petrasek J."/>
            <person name="Van de Peer Y."/>
            <person name="Friml J."/>
            <person name="Beilby M."/>
            <person name="Dolan L."/>
            <person name="Kohara Y."/>
            <person name="Sugano S."/>
            <person name="Fujiyama A."/>
            <person name="Delaux P.-M."/>
            <person name="Quint M."/>
            <person name="TheiBen G."/>
            <person name="Hagemann M."/>
            <person name="Harholt J."/>
            <person name="Dunand C."/>
            <person name="Zachgo S."/>
            <person name="Langdale J."/>
            <person name="Maumus F."/>
            <person name="Straeten D.V.D."/>
            <person name="Gould S.B."/>
            <person name="Rensing S.A."/>
        </authorList>
    </citation>
    <scope>NUCLEOTIDE SEQUENCE [LARGE SCALE GENOMIC DNA]</scope>
    <source>
        <strain evidence="2 3">S276</strain>
    </source>
</reference>
<dbReference type="Gene3D" id="2.40.70.10">
    <property type="entry name" value="Acid Proteases"/>
    <property type="match status" value="1"/>
</dbReference>
<dbReference type="SUPFAM" id="SSF50630">
    <property type="entry name" value="Acid proteases"/>
    <property type="match status" value="1"/>
</dbReference>
<feature type="region of interest" description="Disordered" evidence="1">
    <location>
        <begin position="1"/>
        <end position="133"/>
    </location>
</feature>
<dbReference type="Gramene" id="GBG87071">
    <property type="protein sequence ID" value="GBG87071"/>
    <property type="gene ID" value="CBR_g44527"/>
</dbReference>
<dbReference type="Proteomes" id="UP000265515">
    <property type="component" value="Unassembled WGS sequence"/>
</dbReference>
<dbReference type="AlphaFoldDB" id="A0A388LXU0"/>
<dbReference type="EMBL" id="BFEA01000593">
    <property type="protein sequence ID" value="GBG87071.1"/>
    <property type="molecule type" value="Genomic_DNA"/>
</dbReference>
<feature type="compositionally biased region" description="Basic and acidic residues" evidence="1">
    <location>
        <begin position="73"/>
        <end position="122"/>
    </location>
</feature>